<dbReference type="GeneID" id="40236108"/>
<dbReference type="KEGG" id="vg:40236108"/>
<accession>A0A2I6UG30</accession>
<evidence type="ECO:0000313" key="2">
    <source>
        <dbReference type="Proteomes" id="UP000259847"/>
    </source>
</evidence>
<evidence type="ECO:0000313" key="1">
    <source>
        <dbReference type="EMBL" id="AUO78920.1"/>
    </source>
</evidence>
<keyword evidence="2" id="KW-1185">Reference proteome</keyword>
<name>A0A2I6UG30_9CAUD</name>
<dbReference type="RefSeq" id="YP_009639317.1">
    <property type="nucleotide sequence ID" value="NC_042348.1"/>
</dbReference>
<reference evidence="1 2" key="1">
    <citation type="submission" date="2017-07" db="EMBL/GenBank/DDBJ databases">
        <title>Characterization of ecologically diverse viruses infecting co-occurring strains of cosmopolitan hyperhalophilic Bacteroidetes.</title>
        <authorList>
            <person name="Villamor J."/>
            <person name="Ramos-Barbero M.D."/>
            <person name="Gonzalez-Torres P."/>
            <person name="Gabaldon T."/>
            <person name="Rollesso-Mora R."/>
            <person name="Meseguer I."/>
            <person name="Martinez-Garcia M."/>
            <person name="Santos F."/>
            <person name="Anton J."/>
        </authorList>
    </citation>
    <scope>NUCLEOTIDE SEQUENCE [LARGE SCALE GENOMIC DNA]</scope>
</reference>
<protein>
    <submittedName>
        <fullName evidence="1">Structural protein</fullName>
    </submittedName>
</protein>
<organism evidence="1 2">
    <name type="scientific">Salinibacter phage M1EM-1</name>
    <dbReference type="NCBI Taxonomy" id="2681616"/>
    <lineage>
        <taxon>Viruses</taxon>
        <taxon>Duplodnaviria</taxon>
        <taxon>Heunggongvirae</taxon>
        <taxon>Uroviricota</taxon>
        <taxon>Caudoviricetes</taxon>
        <taxon>Holosalinivirus</taxon>
        <taxon>Holosalinivirus M1EM1</taxon>
    </lineage>
</organism>
<sequence>MASEIPGINVVVAQGGTAIVDQQDATLTSTPELAESVVKNTNFPNRLPGDQDWTLSLEGQIPDDTGKDALANGNAGLQLEVDTGSGLAYEPVAGVQSLTLTLEQEFGEVPPGIDEATGWSYYVPLRQSWEVDVEAHYYDPANEAVYEAIHGAREAGKVVPGKLNVLGVTMEGDLAADEFELSAGTDDPSSQSLPFMGSGTVSQTSSFESTIEGMVGLYFSQSTATMALQHREGGSPVTGSTSWEGDGYLSSAEISLERNAFPTLSTEIQGNGPLERITQ</sequence>
<dbReference type="Proteomes" id="UP000259847">
    <property type="component" value="Segment"/>
</dbReference>
<proteinExistence type="predicted"/>
<dbReference type="EMBL" id="MF580955">
    <property type="protein sequence ID" value="AUO78920.1"/>
    <property type="molecule type" value="Genomic_DNA"/>
</dbReference>